<feature type="domain" description="PB1" evidence="2">
    <location>
        <begin position="65"/>
        <end position="157"/>
    </location>
</feature>
<dbReference type="InterPro" id="IPR053198">
    <property type="entry name" value="Gynoecium_Dev_Regulator"/>
</dbReference>
<reference evidence="3 4" key="1">
    <citation type="submission" date="2023-12" db="EMBL/GenBank/DDBJ databases">
        <title>A high-quality genome assembly for Dillenia turbinata (Dilleniales).</title>
        <authorList>
            <person name="Chanderbali A."/>
        </authorList>
    </citation>
    <scope>NUCLEOTIDE SEQUENCE [LARGE SCALE GENOMIC DNA]</scope>
    <source>
        <strain evidence="3">LSX21</strain>
        <tissue evidence="3">Leaf</tissue>
    </source>
</reference>
<dbReference type="PANTHER" id="PTHR31066">
    <property type="entry name" value="OS05G0427100 PROTEIN-RELATED"/>
    <property type="match status" value="1"/>
</dbReference>
<feature type="region of interest" description="Disordered" evidence="1">
    <location>
        <begin position="306"/>
        <end position="331"/>
    </location>
</feature>
<accession>A0AAN8Z316</accession>
<evidence type="ECO:0000313" key="3">
    <source>
        <dbReference type="EMBL" id="KAK6921225.1"/>
    </source>
</evidence>
<gene>
    <name evidence="3" type="ORF">RJ641_014903</name>
</gene>
<sequence length="627" mass="68359">MDPQPSLCTTTGAQLVYPDTLESPSPHLTTTCTTTTAVNAAMDDGFPPPKLRLMCSYGGHIIPRPHSKTLTYIGGETRIVVVDRTLALSSLYSRLSHHLLNNRPFTLKYQLPNEDLDSLISVTTEEDLHNMIEEHDRTVSSLSTSKPSRLRLFLFPVKPETAASMGSLLDDSKSETWFVDALNNAGFFPRGLSDSAAIDTLLGLDENHDLENNHSDEKQGRMMMKNGAQEVQCMPDSPAIENSSSFESSSSSPSVMANLAPIRVKVEEQMGQMNLAKQDDEFIVLGNEKQVGGYVGAEFGGNLNGGNRVCGSDDERSETGGGRFPRKPPLPLQSVQVHQKGVGGFSLPSPDSVASDCSAASGNSLLKKACYQDQIQVGSRVFPIPVDPQDPNSRIQMQQFQEPGYLLTPQLDHQQQQIIQANTATTQYIQHPPTEQVPMSSFYQMYAPQVQQQLHPQIDQQMYLLPSAQAQPYNYSLQSNIADSTAVASSRPPNPSLVIPSSHPPIYRAKAISPAPAPASAPATAGTTTTQLVQVPSNQFQQPYIGLTQLQHPVQSAVAASNTNYGYEYAHPAHEQVYHAQTTQTTSLLPQYQTITPVATIMLTEATAQVPSDNMKQQIRSSEALQN</sequence>
<dbReference type="SUPFAM" id="SSF54277">
    <property type="entry name" value="CAD &amp; PB1 domains"/>
    <property type="match status" value="1"/>
</dbReference>
<dbReference type="Proteomes" id="UP001370490">
    <property type="component" value="Unassembled WGS sequence"/>
</dbReference>
<keyword evidence="4" id="KW-1185">Reference proteome</keyword>
<name>A0AAN8Z316_9MAGN</name>
<dbReference type="InterPro" id="IPR000270">
    <property type="entry name" value="PB1_dom"/>
</dbReference>
<evidence type="ECO:0000313" key="4">
    <source>
        <dbReference type="Proteomes" id="UP001370490"/>
    </source>
</evidence>
<evidence type="ECO:0000256" key="1">
    <source>
        <dbReference type="SAM" id="MobiDB-lite"/>
    </source>
</evidence>
<evidence type="ECO:0000259" key="2">
    <source>
        <dbReference type="SMART" id="SM00666"/>
    </source>
</evidence>
<dbReference type="Pfam" id="PF00564">
    <property type="entry name" value="PB1"/>
    <property type="match status" value="1"/>
</dbReference>
<comment type="caution">
    <text evidence="3">The sequence shown here is derived from an EMBL/GenBank/DDBJ whole genome shotgun (WGS) entry which is preliminary data.</text>
</comment>
<dbReference type="AlphaFoldDB" id="A0AAN8Z316"/>
<dbReference type="PANTHER" id="PTHR31066:SF68">
    <property type="entry name" value="SERINE_THREONINE-PROTEIN KINASE YAKA-RELATED"/>
    <property type="match status" value="1"/>
</dbReference>
<dbReference type="Gene3D" id="3.10.20.90">
    <property type="entry name" value="Phosphatidylinositol 3-kinase Catalytic Subunit, Chain A, domain 1"/>
    <property type="match status" value="1"/>
</dbReference>
<dbReference type="EMBL" id="JBAMMX010000020">
    <property type="protein sequence ID" value="KAK6921225.1"/>
    <property type="molecule type" value="Genomic_DNA"/>
</dbReference>
<proteinExistence type="predicted"/>
<dbReference type="CDD" id="cd06410">
    <property type="entry name" value="PB1_UP2"/>
    <property type="match status" value="1"/>
</dbReference>
<protein>
    <submittedName>
        <fullName evidence="3">PB1 domain</fullName>
    </submittedName>
</protein>
<dbReference type="SMART" id="SM00666">
    <property type="entry name" value="PB1"/>
    <property type="match status" value="1"/>
</dbReference>
<organism evidence="3 4">
    <name type="scientific">Dillenia turbinata</name>
    <dbReference type="NCBI Taxonomy" id="194707"/>
    <lineage>
        <taxon>Eukaryota</taxon>
        <taxon>Viridiplantae</taxon>
        <taxon>Streptophyta</taxon>
        <taxon>Embryophyta</taxon>
        <taxon>Tracheophyta</taxon>
        <taxon>Spermatophyta</taxon>
        <taxon>Magnoliopsida</taxon>
        <taxon>eudicotyledons</taxon>
        <taxon>Gunneridae</taxon>
        <taxon>Pentapetalae</taxon>
        <taxon>Dilleniales</taxon>
        <taxon>Dilleniaceae</taxon>
        <taxon>Dillenia</taxon>
    </lineage>
</organism>